<protein>
    <submittedName>
        <fullName evidence="1">Uncharacterized protein</fullName>
    </submittedName>
</protein>
<name>A0AAN7B4R1_9PEZI</name>
<accession>A0AAN7B4R1</accession>
<dbReference type="EMBL" id="MU858189">
    <property type="protein sequence ID" value="KAK4209947.1"/>
    <property type="molecule type" value="Genomic_DNA"/>
</dbReference>
<evidence type="ECO:0000313" key="2">
    <source>
        <dbReference type="Proteomes" id="UP001301769"/>
    </source>
</evidence>
<comment type="caution">
    <text evidence="1">The sequence shown here is derived from an EMBL/GenBank/DDBJ whole genome shotgun (WGS) entry which is preliminary data.</text>
</comment>
<keyword evidence="2" id="KW-1185">Reference proteome</keyword>
<proteinExistence type="predicted"/>
<reference evidence="1" key="2">
    <citation type="submission" date="2023-05" db="EMBL/GenBank/DDBJ databases">
        <authorList>
            <consortium name="Lawrence Berkeley National Laboratory"/>
            <person name="Steindorff A."/>
            <person name="Hensen N."/>
            <person name="Bonometti L."/>
            <person name="Westerberg I."/>
            <person name="Brannstrom I.O."/>
            <person name="Guillou S."/>
            <person name="Cros-Aarteil S."/>
            <person name="Calhoun S."/>
            <person name="Haridas S."/>
            <person name="Kuo A."/>
            <person name="Mondo S."/>
            <person name="Pangilinan J."/>
            <person name="Riley R."/>
            <person name="Labutti K."/>
            <person name="Andreopoulos B."/>
            <person name="Lipzen A."/>
            <person name="Chen C."/>
            <person name="Yanf M."/>
            <person name="Daum C."/>
            <person name="Ng V."/>
            <person name="Clum A."/>
            <person name="Ohm R."/>
            <person name="Martin F."/>
            <person name="Silar P."/>
            <person name="Natvig D."/>
            <person name="Lalanne C."/>
            <person name="Gautier V."/>
            <person name="Ament-Velasquez S.L."/>
            <person name="Kruys A."/>
            <person name="Hutchinson M.I."/>
            <person name="Powell A.J."/>
            <person name="Barry K."/>
            <person name="Miller A.N."/>
            <person name="Grigoriev I.V."/>
            <person name="Debuchy R."/>
            <person name="Gladieux P."/>
            <person name="Thoren M.H."/>
            <person name="Johannesson H."/>
        </authorList>
    </citation>
    <scope>NUCLEOTIDE SEQUENCE</scope>
    <source>
        <strain evidence="1">PSN293</strain>
    </source>
</reference>
<gene>
    <name evidence="1" type="ORF">QBC37DRAFT_43898</name>
</gene>
<reference evidence="1" key="1">
    <citation type="journal article" date="2023" name="Mol. Phylogenet. Evol.">
        <title>Genome-scale phylogeny and comparative genomics of the fungal order Sordariales.</title>
        <authorList>
            <person name="Hensen N."/>
            <person name="Bonometti L."/>
            <person name="Westerberg I."/>
            <person name="Brannstrom I.O."/>
            <person name="Guillou S."/>
            <person name="Cros-Aarteil S."/>
            <person name="Calhoun S."/>
            <person name="Haridas S."/>
            <person name="Kuo A."/>
            <person name="Mondo S."/>
            <person name="Pangilinan J."/>
            <person name="Riley R."/>
            <person name="LaButti K."/>
            <person name="Andreopoulos B."/>
            <person name="Lipzen A."/>
            <person name="Chen C."/>
            <person name="Yan M."/>
            <person name="Daum C."/>
            <person name="Ng V."/>
            <person name="Clum A."/>
            <person name="Steindorff A."/>
            <person name="Ohm R.A."/>
            <person name="Martin F."/>
            <person name="Silar P."/>
            <person name="Natvig D.O."/>
            <person name="Lalanne C."/>
            <person name="Gautier V."/>
            <person name="Ament-Velasquez S.L."/>
            <person name="Kruys A."/>
            <person name="Hutchinson M.I."/>
            <person name="Powell A.J."/>
            <person name="Barry K."/>
            <person name="Miller A.N."/>
            <person name="Grigoriev I.V."/>
            <person name="Debuchy R."/>
            <person name="Gladieux P."/>
            <person name="Hiltunen Thoren M."/>
            <person name="Johannesson H."/>
        </authorList>
    </citation>
    <scope>NUCLEOTIDE SEQUENCE</scope>
    <source>
        <strain evidence="1">PSN293</strain>
    </source>
</reference>
<dbReference type="AlphaFoldDB" id="A0AAN7B4R1"/>
<dbReference type="Proteomes" id="UP001301769">
    <property type="component" value="Unassembled WGS sequence"/>
</dbReference>
<organism evidence="1 2">
    <name type="scientific">Rhypophila decipiens</name>
    <dbReference type="NCBI Taxonomy" id="261697"/>
    <lineage>
        <taxon>Eukaryota</taxon>
        <taxon>Fungi</taxon>
        <taxon>Dikarya</taxon>
        <taxon>Ascomycota</taxon>
        <taxon>Pezizomycotina</taxon>
        <taxon>Sordariomycetes</taxon>
        <taxon>Sordariomycetidae</taxon>
        <taxon>Sordariales</taxon>
        <taxon>Naviculisporaceae</taxon>
        <taxon>Rhypophila</taxon>
    </lineage>
</organism>
<evidence type="ECO:0000313" key="1">
    <source>
        <dbReference type="EMBL" id="KAK4209947.1"/>
    </source>
</evidence>
<sequence length="474" mass="54025">MDSLHDDLCGFALDDMTHDLVYPRSRDVPETHRHVLCDKCKANPKKLCRKCAQVIARLLGGGHADISSSQTDEDSASDASSAFSRENSEGYLVIEEKLDIAPSPSAAWEADLSAGNHTRRSVSPSEADIRAAYAQQVTITTTTTTSCCSNRNRQLCCSSCALERGRILERESRARAAAAEAEKIRVAAEEAQALAREIARFNAFLHERRTHRQWQTDMLQTLSLYPGRKTEFQLRTRSVKTCACHGDPDCRVLIDTEYRAHLVLVEADRVHRVHDGRGIAKWVPLLGKDAERFWVEREMDYLRRRVLQPQDHGEAVGLWRTEVVLGIVWGRLLDARWRVERMQARETKVLPLGWIHTFWSNTDPGSEKKALLLQQRETGRGKLPKLDGAKMKGCLLFERNPCWALLPLLRDGGDVGLVWRWERPLFENDGIWPFGNPFAWLWKVCERRLSGLFWLWKWLASVDEEESGDDGELD</sequence>